<organism evidence="3">
    <name type="scientific">Picea sitchensis</name>
    <name type="common">Sitka spruce</name>
    <name type="synonym">Pinus sitchensis</name>
    <dbReference type="NCBI Taxonomy" id="3332"/>
    <lineage>
        <taxon>Eukaryota</taxon>
        <taxon>Viridiplantae</taxon>
        <taxon>Streptophyta</taxon>
        <taxon>Embryophyta</taxon>
        <taxon>Tracheophyta</taxon>
        <taxon>Spermatophyta</taxon>
        <taxon>Pinopsida</taxon>
        <taxon>Pinidae</taxon>
        <taxon>Conifers I</taxon>
        <taxon>Pinales</taxon>
        <taxon>Pinaceae</taxon>
        <taxon>Picea</taxon>
    </lineage>
</organism>
<dbReference type="GO" id="GO:0009535">
    <property type="term" value="C:chloroplast thylakoid membrane"/>
    <property type="evidence" value="ECO:0007669"/>
    <property type="project" value="TreeGrafter"/>
</dbReference>
<dbReference type="OMA" id="YGQPIEP"/>
<accession>D5AB97</accession>
<keyword evidence="2" id="KW-0472">Membrane</keyword>
<reference evidence="3" key="1">
    <citation type="submission" date="2010-04" db="EMBL/GenBank/DDBJ databases">
        <authorList>
            <person name="Reid K.E."/>
            <person name="Liao N."/>
            <person name="Chan S."/>
            <person name="Docking R."/>
            <person name="Taylor G."/>
            <person name="Moore R."/>
            <person name="Mayo M."/>
            <person name="Munro S."/>
            <person name="King J."/>
            <person name="Yanchuk A."/>
            <person name="Holt R."/>
            <person name="Jones S."/>
            <person name="Marra M."/>
            <person name="Ritland C.E."/>
            <person name="Ritland K."/>
            <person name="Bohlmann J."/>
        </authorList>
    </citation>
    <scope>NUCLEOTIDE SEQUENCE</scope>
    <source>
        <tissue evidence="3">Bud</tissue>
    </source>
</reference>
<feature type="transmembrane region" description="Helical" evidence="2">
    <location>
        <begin position="263"/>
        <end position="284"/>
    </location>
</feature>
<dbReference type="PANTHER" id="PTHR37233">
    <property type="entry name" value="TRANSMEMBRANE PROTEIN"/>
    <property type="match status" value="1"/>
</dbReference>
<dbReference type="EMBL" id="BT123500">
    <property type="protein sequence ID" value="ADE76816.1"/>
    <property type="molecule type" value="mRNA"/>
</dbReference>
<keyword evidence="2" id="KW-1133">Transmembrane helix</keyword>
<protein>
    <submittedName>
        <fullName evidence="3">Uncharacterized protein</fullName>
    </submittedName>
</protein>
<dbReference type="AlphaFoldDB" id="D5AB97"/>
<sequence>MSLQLNSVVVCGSLVNGQHGFRSFSSHCSFFSMQVAFHKRPCPTTSSMGLYIAKRSSKRAARWIRMLTFAGRQEDIKGSSDGKKETLTESGQKVDTIATLSDTIGSSIPIITADQKSQSRAAVENSLAKDVEGGGSASSQLEAKRIEAREKSTSSPMTTPISSTVPKPDYPSGEKGSFTSAKPSLSAREKLRTARTLTGFAESDKPGTPQRQKNLLDALRESDKQGKTTKYGQPIEPSNLFEDRKRSTEKENKFEFTWGPSQFYGLLSFVLLTSIMFGTTYIVWKVGAIHYNDL</sequence>
<evidence type="ECO:0000256" key="1">
    <source>
        <dbReference type="SAM" id="MobiDB-lite"/>
    </source>
</evidence>
<name>D5AB97_PICSI</name>
<evidence type="ECO:0000256" key="2">
    <source>
        <dbReference type="SAM" id="Phobius"/>
    </source>
</evidence>
<dbReference type="PANTHER" id="PTHR37233:SF2">
    <property type="entry name" value="TRANSMEMBRANE PROTEIN"/>
    <property type="match status" value="1"/>
</dbReference>
<feature type="compositionally biased region" description="Basic and acidic residues" evidence="1">
    <location>
        <begin position="142"/>
        <end position="152"/>
    </location>
</feature>
<feature type="compositionally biased region" description="Low complexity" evidence="1">
    <location>
        <begin position="153"/>
        <end position="166"/>
    </location>
</feature>
<evidence type="ECO:0000313" key="3">
    <source>
        <dbReference type="EMBL" id="ADE76816.1"/>
    </source>
</evidence>
<keyword evidence="2" id="KW-0812">Transmembrane</keyword>
<proteinExistence type="evidence at transcript level"/>
<feature type="region of interest" description="Disordered" evidence="1">
    <location>
        <begin position="124"/>
        <end position="189"/>
    </location>
</feature>